<name>A0A6A5EAP2_PERFL</name>
<dbReference type="AlphaFoldDB" id="A0A6A5EAP2"/>
<comment type="caution">
    <text evidence="1">The sequence shown here is derived from an EMBL/GenBank/DDBJ whole genome shotgun (WGS) entry which is preliminary data.</text>
</comment>
<dbReference type="EMBL" id="VHII01000019">
    <property type="protein sequence ID" value="KAF1376105.1"/>
    <property type="molecule type" value="Genomic_DNA"/>
</dbReference>
<accession>A0A6A5EAP2</accession>
<keyword evidence="2" id="KW-1185">Reference proteome</keyword>
<organism evidence="1 2">
    <name type="scientific">Perca fluviatilis</name>
    <name type="common">European perch</name>
    <dbReference type="NCBI Taxonomy" id="8168"/>
    <lineage>
        <taxon>Eukaryota</taxon>
        <taxon>Metazoa</taxon>
        <taxon>Chordata</taxon>
        <taxon>Craniata</taxon>
        <taxon>Vertebrata</taxon>
        <taxon>Euteleostomi</taxon>
        <taxon>Actinopterygii</taxon>
        <taxon>Neopterygii</taxon>
        <taxon>Teleostei</taxon>
        <taxon>Neoteleostei</taxon>
        <taxon>Acanthomorphata</taxon>
        <taxon>Eupercaria</taxon>
        <taxon>Perciformes</taxon>
        <taxon>Percoidei</taxon>
        <taxon>Percidae</taxon>
        <taxon>Percinae</taxon>
        <taxon>Perca</taxon>
    </lineage>
</organism>
<evidence type="ECO:0000313" key="2">
    <source>
        <dbReference type="Proteomes" id="UP000465112"/>
    </source>
</evidence>
<proteinExistence type="predicted"/>
<sequence length="112" mass="12577">MCLYGQTTFSTVFHINHQGGTNSARLLQVSQDLLTWAAPHLPSLRAVYLLGDQNQVADFHSHHKPLPGEQHLHPEVVRAIWDLFGRAEVDLFTSETLTNCPLLVLPDRDVVI</sequence>
<dbReference type="Proteomes" id="UP000465112">
    <property type="component" value="Chromosome 19"/>
</dbReference>
<protein>
    <submittedName>
        <fullName evidence="1">Uncharacterized protein</fullName>
    </submittedName>
</protein>
<gene>
    <name evidence="1" type="ORF">PFLUV_G00227210</name>
</gene>
<reference evidence="1 2" key="1">
    <citation type="submission" date="2019-06" db="EMBL/GenBank/DDBJ databases">
        <title>A chromosome-scale genome assembly of the European perch, Perca fluviatilis.</title>
        <authorList>
            <person name="Roques C."/>
            <person name="Zahm M."/>
            <person name="Cabau C."/>
            <person name="Klopp C."/>
            <person name="Bouchez O."/>
            <person name="Donnadieu C."/>
            <person name="Kuhl H."/>
            <person name="Gislard M."/>
            <person name="Guendouz S."/>
            <person name="Journot L."/>
            <person name="Haffray P."/>
            <person name="Bestin A."/>
            <person name="Morvezen R."/>
            <person name="Feron R."/>
            <person name="Wen M."/>
            <person name="Jouanno E."/>
            <person name="Herpin A."/>
            <person name="Schartl M."/>
            <person name="Postlethwait J."/>
            <person name="Schaerlinger B."/>
            <person name="Chardard D."/>
            <person name="Lecocq T."/>
            <person name="Poncet C."/>
            <person name="Jaffrelo L."/>
            <person name="Lampietro C."/>
            <person name="Guiguen Y."/>
        </authorList>
    </citation>
    <scope>NUCLEOTIDE SEQUENCE [LARGE SCALE GENOMIC DNA]</scope>
    <source>
        <tissue evidence="1">Blood</tissue>
    </source>
</reference>
<evidence type="ECO:0000313" key="1">
    <source>
        <dbReference type="EMBL" id="KAF1376105.1"/>
    </source>
</evidence>